<sequence length="200" mass="22363">MSVKSMAPLQLTHMQQSLFSELTYCLIDLISIQNGPRKAVRSDLAACALAISRSTALTWTISTTRCRLSIFAHSRACDTFTSDPELNKWQDSGLPSILRSITSPVFTQLTLEIDDEVRYPARYFQSHPSTWSLLDQLLVEKVHPVHPSPSLAVCFSVPTPPLVKESHVRVVRTPGRSSWQRLKLGKHSRNFMPLGASTFA</sequence>
<comment type="caution">
    <text evidence="1">The sequence shown here is derived from an EMBL/GenBank/DDBJ whole genome shotgun (WGS) entry which is preliminary data.</text>
</comment>
<dbReference type="AlphaFoldDB" id="A0AAD7NH22"/>
<gene>
    <name evidence="1" type="ORF">B0H16DRAFT_1720387</name>
</gene>
<evidence type="ECO:0000313" key="2">
    <source>
        <dbReference type="Proteomes" id="UP001215598"/>
    </source>
</evidence>
<evidence type="ECO:0000313" key="1">
    <source>
        <dbReference type="EMBL" id="KAJ7759596.1"/>
    </source>
</evidence>
<name>A0AAD7NH22_9AGAR</name>
<proteinExistence type="predicted"/>
<dbReference type="Proteomes" id="UP001215598">
    <property type="component" value="Unassembled WGS sequence"/>
</dbReference>
<keyword evidence="2" id="KW-1185">Reference proteome</keyword>
<accession>A0AAD7NH22</accession>
<organism evidence="1 2">
    <name type="scientific">Mycena metata</name>
    <dbReference type="NCBI Taxonomy" id="1033252"/>
    <lineage>
        <taxon>Eukaryota</taxon>
        <taxon>Fungi</taxon>
        <taxon>Dikarya</taxon>
        <taxon>Basidiomycota</taxon>
        <taxon>Agaricomycotina</taxon>
        <taxon>Agaricomycetes</taxon>
        <taxon>Agaricomycetidae</taxon>
        <taxon>Agaricales</taxon>
        <taxon>Marasmiineae</taxon>
        <taxon>Mycenaceae</taxon>
        <taxon>Mycena</taxon>
    </lineage>
</organism>
<reference evidence="1" key="1">
    <citation type="submission" date="2023-03" db="EMBL/GenBank/DDBJ databases">
        <title>Massive genome expansion in bonnet fungi (Mycena s.s.) driven by repeated elements and novel gene families across ecological guilds.</title>
        <authorList>
            <consortium name="Lawrence Berkeley National Laboratory"/>
            <person name="Harder C.B."/>
            <person name="Miyauchi S."/>
            <person name="Viragh M."/>
            <person name="Kuo A."/>
            <person name="Thoen E."/>
            <person name="Andreopoulos B."/>
            <person name="Lu D."/>
            <person name="Skrede I."/>
            <person name="Drula E."/>
            <person name="Henrissat B."/>
            <person name="Morin E."/>
            <person name="Kohler A."/>
            <person name="Barry K."/>
            <person name="LaButti K."/>
            <person name="Morin E."/>
            <person name="Salamov A."/>
            <person name="Lipzen A."/>
            <person name="Mereny Z."/>
            <person name="Hegedus B."/>
            <person name="Baldrian P."/>
            <person name="Stursova M."/>
            <person name="Weitz H."/>
            <person name="Taylor A."/>
            <person name="Grigoriev I.V."/>
            <person name="Nagy L.G."/>
            <person name="Martin F."/>
            <person name="Kauserud H."/>
        </authorList>
    </citation>
    <scope>NUCLEOTIDE SEQUENCE</scope>
    <source>
        <strain evidence="1">CBHHK182m</strain>
    </source>
</reference>
<dbReference type="EMBL" id="JARKIB010000039">
    <property type="protein sequence ID" value="KAJ7759596.1"/>
    <property type="molecule type" value="Genomic_DNA"/>
</dbReference>
<protein>
    <submittedName>
        <fullName evidence="1">Uncharacterized protein</fullName>
    </submittedName>
</protein>